<dbReference type="Pfam" id="PF00022">
    <property type="entry name" value="Actin"/>
    <property type="match status" value="1"/>
</dbReference>
<dbReference type="KEGG" id="bmic:BMR1_03g03810"/>
<dbReference type="Gene3D" id="3.90.640.10">
    <property type="entry name" value="Actin, Chain A, domain 4"/>
    <property type="match status" value="1"/>
</dbReference>
<dbReference type="Gene3D" id="3.30.420.40">
    <property type="match status" value="2"/>
</dbReference>
<dbReference type="OrthoDB" id="5132116at2759"/>
<accession>A0A0K3APE9</accession>
<dbReference type="InterPro" id="IPR043129">
    <property type="entry name" value="ATPase_NBD"/>
</dbReference>
<dbReference type="GeneID" id="24425409"/>
<dbReference type="SUPFAM" id="SSF53067">
    <property type="entry name" value="Actin-like ATPase domain"/>
    <property type="match status" value="2"/>
</dbReference>
<evidence type="ECO:0000256" key="2">
    <source>
        <dbReference type="RuleBase" id="RU000487"/>
    </source>
</evidence>
<dbReference type="AlphaFoldDB" id="A0A0K3APE9"/>
<evidence type="ECO:0000256" key="1">
    <source>
        <dbReference type="ARBA" id="ARBA00049360"/>
    </source>
</evidence>
<dbReference type="EMBL" id="LN871598">
    <property type="protein sequence ID" value="CTQ41362.1"/>
    <property type="molecule type" value="Genomic_DNA"/>
</dbReference>
<reference evidence="3 4" key="2">
    <citation type="journal article" date="2013" name="PLoS ONE">
        <title>Whole genome mapping and re-organization of the nuclear and mitochondrial genomes of Babesia microti isolates.</title>
        <authorList>
            <person name="Cornillot E."/>
            <person name="Dassouli A."/>
            <person name="Garg A."/>
            <person name="Pachikara N."/>
            <person name="Randazzo S."/>
            <person name="Depoix D."/>
            <person name="Carcy B."/>
            <person name="Delbecq S."/>
            <person name="Frutos R."/>
            <person name="Silva J.C."/>
            <person name="Sutton R."/>
            <person name="Krause P.J."/>
            <person name="Mamoun C.B."/>
        </authorList>
    </citation>
    <scope>NUCLEOTIDE SEQUENCE [LARGE SCALE GENOMIC DNA]</scope>
    <source>
        <strain evidence="3 4">RI</strain>
    </source>
</reference>
<sequence>MEHSLVLDMGSYTTKAGYSNGKKPEHLIPSLVGNIRSKFVDKFSKDTYVGQEALETIEYLSLRKVIDHGYIHNFDDYELLLQNVFSKFGLESLNDTCILFSEPILSPSNTRHKIIEIAFETFDANTLNISPATLLAIYGIGEITGTVIEIGDGITQCVPVIEGYVEKQSVRRNDFGGAEISRYLQKLLALAGFQFSTRKESTFVYDIKEKLCFCSLNPSKDEVRTDLKAEYVLPDGYTLADDIDTVFIETERFYAPEVIFNPVIMDTECPNIVSIVWDSIQACPVHQRMALTSKIILSGGSTKFENFPQRLQVELKNVAPQGARDIVKVNAIEEREFLPWMGGAYFASETMRQANINAWITSEEWAESGITIIQKFAQI</sequence>
<dbReference type="InterPro" id="IPR004000">
    <property type="entry name" value="Actin"/>
</dbReference>
<dbReference type="VEuPathDB" id="PiroplasmaDB:BMR1_03g03810"/>
<comment type="catalytic activity">
    <reaction evidence="1">
        <text>ATP + H2O = ADP + phosphate + H(+)</text>
        <dbReference type="Rhea" id="RHEA:13065"/>
        <dbReference type="ChEBI" id="CHEBI:15377"/>
        <dbReference type="ChEBI" id="CHEBI:15378"/>
        <dbReference type="ChEBI" id="CHEBI:30616"/>
        <dbReference type="ChEBI" id="CHEBI:43474"/>
        <dbReference type="ChEBI" id="CHEBI:456216"/>
    </reaction>
</comment>
<dbReference type="PRINTS" id="PR00190">
    <property type="entry name" value="ACTIN"/>
</dbReference>
<reference evidence="3 4" key="1">
    <citation type="journal article" date="2012" name="Nucleic Acids Res.">
        <title>Sequencing of the smallest Apicomplexan genome from the human pathogen Babesia microti.</title>
        <authorList>
            <person name="Cornillot E."/>
            <person name="Hadj-Kaddour K."/>
            <person name="Dassouli A."/>
            <person name="Noel B."/>
            <person name="Ranwez V."/>
            <person name="Vacherie B."/>
            <person name="Augagneur Y."/>
            <person name="Bres V."/>
            <person name="Duclos A."/>
            <person name="Randazzo S."/>
            <person name="Carcy B."/>
            <person name="Debierre-Grockiego F."/>
            <person name="Delbecq S."/>
            <person name="Moubri-Menage K."/>
            <person name="Shams-Eldin H."/>
            <person name="Usmani-Brown S."/>
            <person name="Bringaud F."/>
            <person name="Wincker P."/>
            <person name="Vivares C.P."/>
            <person name="Schwarz R.T."/>
            <person name="Schetters T.P."/>
            <person name="Krause P.J."/>
            <person name="Gorenflot A."/>
            <person name="Berry V."/>
            <person name="Barbe V."/>
            <person name="Ben Mamoun C."/>
        </authorList>
    </citation>
    <scope>NUCLEOTIDE SEQUENCE [LARGE SCALE GENOMIC DNA]</scope>
    <source>
        <strain evidence="3 4">RI</strain>
    </source>
</reference>
<protein>
    <submittedName>
        <fullName evidence="3">Actin-like protein homolog, ALP1 homolog</fullName>
    </submittedName>
</protein>
<gene>
    <name evidence="3" type="ORF">BMR1_03g03810</name>
</gene>
<evidence type="ECO:0000313" key="3">
    <source>
        <dbReference type="EMBL" id="CTQ41362.1"/>
    </source>
</evidence>
<dbReference type="RefSeq" id="XP_012649373.1">
    <property type="nucleotide sequence ID" value="XM_012793919.1"/>
</dbReference>
<dbReference type="PANTHER" id="PTHR11937">
    <property type="entry name" value="ACTIN"/>
    <property type="match status" value="1"/>
</dbReference>
<comment type="similarity">
    <text evidence="2">Belongs to the actin family.</text>
</comment>
<dbReference type="Proteomes" id="UP000002899">
    <property type="component" value="Chromosome III"/>
</dbReference>
<dbReference type="SMART" id="SM00268">
    <property type="entry name" value="ACTIN"/>
    <property type="match status" value="1"/>
</dbReference>
<name>A0A0K3APE9_BABMR</name>
<keyword evidence="4" id="KW-1185">Reference proteome</keyword>
<dbReference type="OMA" id="IDHGHIS"/>
<reference evidence="3 4" key="3">
    <citation type="journal article" date="2016" name="Sci. Rep.">
        <title>Genome-wide diversity and gene expression profiling of Babesia microti isolates identify polymorphic genes that mediate host-pathogen interactions.</title>
        <authorList>
            <person name="Silva J.C."/>
            <person name="Cornillot E."/>
            <person name="McCracken C."/>
            <person name="Usmani-Brown S."/>
            <person name="Dwivedi A."/>
            <person name="Ifeonu O.O."/>
            <person name="Crabtree J."/>
            <person name="Gotia H.T."/>
            <person name="Virji A.Z."/>
            <person name="Reynes C."/>
            <person name="Colinge J."/>
            <person name="Kumar V."/>
            <person name="Lawres L."/>
            <person name="Pazzi J.E."/>
            <person name="Pablo J.V."/>
            <person name="Hung C."/>
            <person name="Brancato J."/>
            <person name="Kumari P."/>
            <person name="Orvis J."/>
            <person name="Tretina K."/>
            <person name="Chibucos M."/>
            <person name="Ott S."/>
            <person name="Sadzewicz L."/>
            <person name="Sengamalay N."/>
            <person name="Shetty A.C."/>
            <person name="Su Q."/>
            <person name="Tallon L."/>
            <person name="Fraser C.M."/>
            <person name="Frutos R."/>
            <person name="Molina D.M."/>
            <person name="Krause P.J."/>
            <person name="Ben Mamoun C."/>
        </authorList>
    </citation>
    <scope>NUCLEOTIDE SEQUENCE [LARGE SCALE GENOMIC DNA]</scope>
    <source>
        <strain evidence="3 4">RI</strain>
    </source>
</reference>
<proteinExistence type="inferred from homology"/>
<organism evidence="3 4">
    <name type="scientific">Babesia microti (strain RI)</name>
    <dbReference type="NCBI Taxonomy" id="1133968"/>
    <lineage>
        <taxon>Eukaryota</taxon>
        <taxon>Sar</taxon>
        <taxon>Alveolata</taxon>
        <taxon>Apicomplexa</taxon>
        <taxon>Aconoidasida</taxon>
        <taxon>Piroplasmida</taxon>
        <taxon>Babesiidae</taxon>
        <taxon>Babesia</taxon>
    </lineage>
</organism>
<evidence type="ECO:0000313" key="4">
    <source>
        <dbReference type="Proteomes" id="UP000002899"/>
    </source>
</evidence>